<dbReference type="Gene3D" id="3.90.190.20">
    <property type="entry name" value="Mur ligase, C-terminal domain"/>
    <property type="match status" value="1"/>
</dbReference>
<dbReference type="RefSeq" id="WP_381009252.1">
    <property type="nucleotide sequence ID" value="NZ_JBHTJF010000009.1"/>
</dbReference>
<dbReference type="PROSITE" id="PS01011">
    <property type="entry name" value="FOLYLPOLYGLU_SYNT_1"/>
    <property type="match status" value="1"/>
</dbReference>
<evidence type="ECO:0000313" key="9">
    <source>
        <dbReference type="Proteomes" id="UP001596976"/>
    </source>
</evidence>
<evidence type="ECO:0000256" key="1">
    <source>
        <dbReference type="ARBA" id="ARBA00008276"/>
    </source>
</evidence>
<evidence type="ECO:0000256" key="3">
    <source>
        <dbReference type="ARBA" id="ARBA00022723"/>
    </source>
</evidence>
<evidence type="ECO:0000256" key="2">
    <source>
        <dbReference type="ARBA" id="ARBA00022598"/>
    </source>
</evidence>
<feature type="domain" description="Mur ligase central" evidence="7">
    <location>
        <begin position="46"/>
        <end position="255"/>
    </location>
</feature>
<dbReference type="NCBIfam" id="TIGR01499">
    <property type="entry name" value="folC"/>
    <property type="match status" value="1"/>
</dbReference>
<evidence type="ECO:0000256" key="6">
    <source>
        <dbReference type="ARBA" id="ARBA00022842"/>
    </source>
</evidence>
<evidence type="ECO:0000313" key="8">
    <source>
        <dbReference type="EMBL" id="MFD0942617.1"/>
    </source>
</evidence>
<name>A0ABW3GV95_9BACL</name>
<dbReference type="Pfam" id="PF08245">
    <property type="entry name" value="Mur_ligase_M"/>
    <property type="match status" value="1"/>
</dbReference>
<keyword evidence="2 8" id="KW-0436">Ligase</keyword>
<dbReference type="EC" id="6.3.2.-" evidence="8"/>
<reference evidence="9" key="1">
    <citation type="journal article" date="2019" name="Int. J. Syst. Evol. Microbiol.">
        <title>The Global Catalogue of Microorganisms (GCM) 10K type strain sequencing project: providing services to taxonomists for standard genome sequencing and annotation.</title>
        <authorList>
            <consortium name="The Broad Institute Genomics Platform"/>
            <consortium name="The Broad Institute Genome Sequencing Center for Infectious Disease"/>
            <person name="Wu L."/>
            <person name="Ma J."/>
        </authorList>
    </citation>
    <scope>NUCLEOTIDE SEQUENCE [LARGE SCALE GENOMIC DNA]</scope>
    <source>
        <strain evidence="9">CCUG 63563</strain>
    </source>
</reference>
<evidence type="ECO:0000256" key="4">
    <source>
        <dbReference type="ARBA" id="ARBA00022741"/>
    </source>
</evidence>
<comment type="similarity">
    <text evidence="1">Belongs to the folylpolyglutamate synthase family.</text>
</comment>
<organism evidence="8 9">
    <name type="scientific">Savagea faecisuis</name>
    <dbReference type="NCBI Taxonomy" id="1274803"/>
    <lineage>
        <taxon>Bacteria</taxon>
        <taxon>Bacillati</taxon>
        <taxon>Bacillota</taxon>
        <taxon>Bacilli</taxon>
        <taxon>Bacillales</taxon>
        <taxon>Caryophanaceae</taxon>
        <taxon>Savagea</taxon>
    </lineage>
</organism>
<proteinExistence type="inferred from homology"/>
<protein>
    <submittedName>
        <fullName evidence="8">Bifunctional folylpolyglutamate synthase/dihydrofolate synthase</fullName>
        <ecNumber evidence="8">6.3.2.-</ecNumber>
    </submittedName>
</protein>
<accession>A0ABW3GV95</accession>
<dbReference type="SUPFAM" id="SSF53244">
    <property type="entry name" value="MurD-like peptide ligases, peptide-binding domain"/>
    <property type="match status" value="1"/>
</dbReference>
<dbReference type="InterPro" id="IPR036565">
    <property type="entry name" value="Mur-like_cat_sf"/>
</dbReference>
<dbReference type="InterPro" id="IPR001645">
    <property type="entry name" value="Folylpolyglutamate_synth"/>
</dbReference>
<dbReference type="Proteomes" id="UP001596976">
    <property type="component" value="Unassembled WGS sequence"/>
</dbReference>
<dbReference type="SUPFAM" id="SSF53623">
    <property type="entry name" value="MurD-like peptide ligases, catalytic domain"/>
    <property type="match status" value="1"/>
</dbReference>
<keyword evidence="4" id="KW-0547">Nucleotide-binding</keyword>
<dbReference type="InterPro" id="IPR036615">
    <property type="entry name" value="Mur_ligase_C_dom_sf"/>
</dbReference>
<keyword evidence="6" id="KW-0460">Magnesium</keyword>
<keyword evidence="9" id="KW-1185">Reference proteome</keyword>
<dbReference type="GO" id="GO:0016874">
    <property type="term" value="F:ligase activity"/>
    <property type="evidence" value="ECO:0007669"/>
    <property type="project" value="UniProtKB-KW"/>
</dbReference>
<dbReference type="InterPro" id="IPR013221">
    <property type="entry name" value="Mur_ligase_cen"/>
</dbReference>
<keyword evidence="3" id="KW-0479">Metal-binding</keyword>
<evidence type="ECO:0000256" key="5">
    <source>
        <dbReference type="ARBA" id="ARBA00022840"/>
    </source>
</evidence>
<dbReference type="PANTHER" id="PTHR11136:SF0">
    <property type="entry name" value="DIHYDROFOLATE SYNTHETASE-RELATED"/>
    <property type="match status" value="1"/>
</dbReference>
<evidence type="ECO:0000259" key="7">
    <source>
        <dbReference type="Pfam" id="PF08245"/>
    </source>
</evidence>
<dbReference type="PANTHER" id="PTHR11136">
    <property type="entry name" value="FOLYLPOLYGLUTAMATE SYNTHASE-RELATED"/>
    <property type="match status" value="1"/>
</dbReference>
<dbReference type="PROSITE" id="PS01012">
    <property type="entry name" value="FOLYLPOLYGLU_SYNT_2"/>
    <property type="match status" value="1"/>
</dbReference>
<dbReference type="Gene3D" id="3.40.1190.10">
    <property type="entry name" value="Mur-like, catalytic domain"/>
    <property type="match status" value="1"/>
</dbReference>
<comment type="caution">
    <text evidence="8">The sequence shown here is derived from an EMBL/GenBank/DDBJ whole genome shotgun (WGS) entry which is preliminary data.</text>
</comment>
<sequence>MIPRFDEYKKKHGVLSQDVIDLGLERITDILEKLGHPERTLRIIHVAGTNGKGSTIAFLQSLLTNHGYTTGVFTSPSVIDVHDQIRHDGVLITEREMDALFERVKTIEGIEKLTDFELLTVLAFLQFERWNVDYVLLETGLGGRKDSTNIVMPILSVITSIALDHTALLGDTIEEIAAEKGGIIKKGVRVVVGKMPEEAVDVLYRIAEQQKAPIRIYNREFKAYGESYRGKGHYKWGARLLQGTHQVYNAALAIAGLELLQIPLEQEKVSRAIETATYAYRFEQVREYVWLDGAHNPAAAKALVRTIQEQFGEEVKVDIAFGILARKDVQSVVTILEEVAASLTFIEFEHEEALKREKLSTMKTKIPISICTVSEIKEKMNEPLKNPLIITGSLYLLQSM</sequence>
<gene>
    <name evidence="8" type="ORF">ACFQ0V_02385</name>
</gene>
<keyword evidence="5" id="KW-0067">ATP-binding</keyword>
<dbReference type="InterPro" id="IPR018109">
    <property type="entry name" value="Folylpolyglutamate_synth_CS"/>
</dbReference>
<dbReference type="PIRSF" id="PIRSF001563">
    <property type="entry name" value="Folylpolyglu_synth"/>
    <property type="match status" value="1"/>
</dbReference>
<dbReference type="EMBL" id="JBHTJF010000009">
    <property type="protein sequence ID" value="MFD0942617.1"/>
    <property type="molecule type" value="Genomic_DNA"/>
</dbReference>